<dbReference type="EMBL" id="JAULSX010000002">
    <property type="protein sequence ID" value="KAK3497255.1"/>
    <property type="molecule type" value="Genomic_DNA"/>
</dbReference>
<dbReference type="Proteomes" id="UP001285908">
    <property type="component" value="Unassembled WGS sequence"/>
</dbReference>
<evidence type="ECO:0000256" key="1">
    <source>
        <dbReference type="SAM" id="MobiDB-lite"/>
    </source>
</evidence>
<gene>
    <name evidence="2" type="ORF">B0T23DRAFT_79301</name>
</gene>
<evidence type="ECO:0000313" key="2">
    <source>
        <dbReference type="EMBL" id="KAK3497255.1"/>
    </source>
</evidence>
<dbReference type="RefSeq" id="XP_062695519.1">
    <property type="nucleotide sequence ID" value="XM_062841801.1"/>
</dbReference>
<name>A0AAJ0ID12_9PEZI</name>
<dbReference type="AlphaFoldDB" id="A0AAJ0ID12"/>
<organism evidence="2 3">
    <name type="scientific">Neurospora hispaniola</name>
    <dbReference type="NCBI Taxonomy" id="588809"/>
    <lineage>
        <taxon>Eukaryota</taxon>
        <taxon>Fungi</taxon>
        <taxon>Dikarya</taxon>
        <taxon>Ascomycota</taxon>
        <taxon>Pezizomycotina</taxon>
        <taxon>Sordariomycetes</taxon>
        <taxon>Sordariomycetidae</taxon>
        <taxon>Sordariales</taxon>
        <taxon>Sordariaceae</taxon>
        <taxon>Neurospora</taxon>
    </lineage>
</organism>
<reference evidence="2 3" key="1">
    <citation type="journal article" date="2023" name="Mol. Phylogenet. Evol.">
        <title>Genome-scale phylogeny and comparative genomics of the fungal order Sordariales.</title>
        <authorList>
            <person name="Hensen N."/>
            <person name="Bonometti L."/>
            <person name="Westerberg I."/>
            <person name="Brannstrom I.O."/>
            <person name="Guillou S."/>
            <person name="Cros-Aarteil S."/>
            <person name="Calhoun S."/>
            <person name="Haridas S."/>
            <person name="Kuo A."/>
            <person name="Mondo S."/>
            <person name="Pangilinan J."/>
            <person name="Riley R."/>
            <person name="LaButti K."/>
            <person name="Andreopoulos B."/>
            <person name="Lipzen A."/>
            <person name="Chen C."/>
            <person name="Yan M."/>
            <person name="Daum C."/>
            <person name="Ng V."/>
            <person name="Clum A."/>
            <person name="Steindorff A."/>
            <person name="Ohm R.A."/>
            <person name="Martin F."/>
            <person name="Silar P."/>
            <person name="Natvig D.O."/>
            <person name="Lalanne C."/>
            <person name="Gautier V."/>
            <person name="Ament-Velasquez S.L."/>
            <person name="Kruys A."/>
            <person name="Hutchinson M.I."/>
            <person name="Powell A.J."/>
            <person name="Barry K."/>
            <person name="Miller A.N."/>
            <person name="Grigoriev I.V."/>
            <person name="Debuchy R."/>
            <person name="Gladieux P."/>
            <person name="Hiltunen Thoren M."/>
            <person name="Johannesson H."/>
        </authorList>
    </citation>
    <scope>NUCLEOTIDE SEQUENCE [LARGE SCALE GENOMIC DNA]</scope>
    <source>
        <strain evidence="2 3">FGSC 10403</strain>
    </source>
</reference>
<dbReference type="PANTHER" id="PTHR38846:SF1">
    <property type="entry name" value="C3H1-TYPE DOMAIN-CONTAINING PROTEIN"/>
    <property type="match status" value="1"/>
</dbReference>
<feature type="region of interest" description="Disordered" evidence="1">
    <location>
        <begin position="1"/>
        <end position="20"/>
    </location>
</feature>
<accession>A0AAJ0ID12</accession>
<proteinExistence type="predicted"/>
<sequence length="168" mass="18853">MNRPSQPSQPSQSTTSALVNEPYEQGPTGLCLSCHQIKSLVSTHHNSSFDSSSIIMSKKKRPAPPQRQDVIVRWKNYFGAGDLEDWQRLCQDLGLDGEFGSKTKCRTALKSINVNIWDFLDAVEVGNIPQMFLTKKELVKYTTKTGRIFPRDEAKDMGPVAALLKILR</sequence>
<protein>
    <submittedName>
        <fullName evidence="2">Uncharacterized protein</fullName>
    </submittedName>
</protein>
<feature type="compositionally biased region" description="Low complexity" evidence="1">
    <location>
        <begin position="1"/>
        <end position="16"/>
    </location>
</feature>
<comment type="caution">
    <text evidence="2">The sequence shown here is derived from an EMBL/GenBank/DDBJ whole genome shotgun (WGS) entry which is preliminary data.</text>
</comment>
<keyword evidence="3" id="KW-1185">Reference proteome</keyword>
<dbReference type="PANTHER" id="PTHR38846">
    <property type="entry name" value="C3H1-TYPE DOMAIN-CONTAINING PROTEIN"/>
    <property type="match status" value="1"/>
</dbReference>
<dbReference type="GeneID" id="87879423"/>
<evidence type="ECO:0000313" key="3">
    <source>
        <dbReference type="Proteomes" id="UP001285908"/>
    </source>
</evidence>